<dbReference type="Pfam" id="PF00226">
    <property type="entry name" value="DnaJ"/>
    <property type="match status" value="1"/>
</dbReference>
<proteinExistence type="predicted"/>
<dbReference type="Gene3D" id="1.25.40.10">
    <property type="entry name" value="Tetratricopeptide repeat domain"/>
    <property type="match status" value="1"/>
</dbReference>
<evidence type="ECO:0000256" key="3">
    <source>
        <dbReference type="PROSITE-ProRule" id="PRU00339"/>
    </source>
</evidence>
<evidence type="ECO:0000256" key="5">
    <source>
        <dbReference type="SAM" id="SignalP"/>
    </source>
</evidence>
<feature type="repeat" description="TPR" evidence="3">
    <location>
        <begin position="70"/>
        <end position="103"/>
    </location>
</feature>
<evidence type="ECO:0000256" key="2">
    <source>
        <dbReference type="ARBA" id="ARBA00022803"/>
    </source>
</evidence>
<dbReference type="OMA" id="PFAHFQH"/>
<dbReference type="Gene3D" id="1.10.287.110">
    <property type="entry name" value="DnaJ domain"/>
    <property type="match status" value="1"/>
</dbReference>
<dbReference type="PANTHER" id="PTHR45188">
    <property type="entry name" value="DNAJ PROTEIN P58IPK HOMOLOG"/>
    <property type="match status" value="1"/>
</dbReference>
<sequence>MNQSSILLFILFTFTCIIAGVNSISKDIENLIKEGDDLFKQSRFDSSIDRYSSAIDKIGDAAEADVPTLINVLFKRAGIYQTRSKNTLALSDVNRALQYNPDNIHAKIKRAKILTSMGRFEQAREDYNAVLKAKPTNSEAKKQLELIDRVNKQLVEARALMESKRYQDALPILNSILSTTSEIKEIKLLRAEASYHTGDFKRTIEDTTSVLKSEGSNVNAFYWRGKAFFAIGEKDAAIKYLNDALKFDADNQMVKQQLKDYTNFDKASNNAKEYFGQNRFDETLKEIEAALKIESSSPIYSAPLYLLKCKALLKTRKGQDAVNTCTKLISIEESADAFYNRGEAYMYLDDYDKALSDFQKASQLRPNDGAIHDGIRRAQMKQKQASRKDYYKILGVDKAATEREIKKQFKRLSVLHHPDKVDQNDEDAKKKYIDITEAYEVLSDPEKRERYDRGDDLQGGGQPGFHQQQQGFPFGFGFQGHQGGHHGHHQQQQGGYTFSFNFGQ</sequence>
<accession>D3BRL5</accession>
<dbReference type="PROSITE" id="PS50293">
    <property type="entry name" value="TPR_REGION"/>
    <property type="match status" value="1"/>
</dbReference>
<dbReference type="InterPro" id="IPR019734">
    <property type="entry name" value="TPR_rpt"/>
</dbReference>
<dbReference type="SMART" id="SM00271">
    <property type="entry name" value="DnaJ"/>
    <property type="match status" value="1"/>
</dbReference>
<dbReference type="InParanoid" id="D3BRL5"/>
<dbReference type="Pfam" id="PF00515">
    <property type="entry name" value="TPR_1"/>
    <property type="match status" value="1"/>
</dbReference>
<comment type="caution">
    <text evidence="7">The sequence shown here is derived from an EMBL/GenBank/DDBJ whole genome shotgun (WGS) entry which is preliminary data.</text>
</comment>
<feature type="chain" id="PRO_5003041429" evidence="5">
    <location>
        <begin position="24"/>
        <end position="504"/>
    </location>
</feature>
<dbReference type="InterPro" id="IPR001623">
    <property type="entry name" value="DnaJ_domain"/>
</dbReference>
<feature type="domain" description="J" evidence="6">
    <location>
        <begin position="389"/>
        <end position="455"/>
    </location>
</feature>
<name>D3BRL5_HETP5</name>
<keyword evidence="7" id="KW-0346">Stress response</keyword>
<feature type="compositionally biased region" description="Low complexity" evidence="4">
    <location>
        <begin position="464"/>
        <end position="476"/>
    </location>
</feature>
<dbReference type="AlphaFoldDB" id="D3BRL5"/>
<dbReference type="GeneID" id="31366095"/>
<reference evidence="7 8" key="1">
    <citation type="journal article" date="2011" name="Genome Res.">
        <title>Phylogeny-wide analysis of social amoeba genomes highlights ancient origins for complex intercellular communication.</title>
        <authorList>
            <person name="Heidel A.J."/>
            <person name="Lawal H.M."/>
            <person name="Felder M."/>
            <person name="Schilde C."/>
            <person name="Helps N.R."/>
            <person name="Tunggal B."/>
            <person name="Rivero F."/>
            <person name="John U."/>
            <person name="Schleicher M."/>
            <person name="Eichinger L."/>
            <person name="Platzer M."/>
            <person name="Noegel A.A."/>
            <person name="Schaap P."/>
            <person name="Gloeckner G."/>
        </authorList>
    </citation>
    <scope>NUCLEOTIDE SEQUENCE [LARGE SCALE GENOMIC DNA]</scope>
    <source>
        <strain evidence="8">ATCC 26659 / Pp 5 / PN500</strain>
    </source>
</reference>
<dbReference type="Pfam" id="PF14559">
    <property type="entry name" value="TPR_19"/>
    <property type="match status" value="1"/>
</dbReference>
<evidence type="ECO:0000313" key="8">
    <source>
        <dbReference type="Proteomes" id="UP000001396"/>
    </source>
</evidence>
<keyword evidence="8" id="KW-1185">Reference proteome</keyword>
<dbReference type="Proteomes" id="UP000001396">
    <property type="component" value="Unassembled WGS sequence"/>
</dbReference>
<dbReference type="SUPFAM" id="SSF48452">
    <property type="entry name" value="TPR-like"/>
    <property type="match status" value="2"/>
</dbReference>
<dbReference type="PANTHER" id="PTHR45188:SF2">
    <property type="entry name" value="DNAJ HOMOLOG SUBFAMILY C MEMBER 7"/>
    <property type="match status" value="1"/>
</dbReference>
<keyword evidence="1" id="KW-0677">Repeat</keyword>
<organism evidence="7 8">
    <name type="scientific">Heterostelium pallidum (strain ATCC 26659 / Pp 5 / PN500)</name>
    <name type="common">Cellular slime mold</name>
    <name type="synonym">Polysphondylium pallidum</name>
    <dbReference type="NCBI Taxonomy" id="670386"/>
    <lineage>
        <taxon>Eukaryota</taxon>
        <taxon>Amoebozoa</taxon>
        <taxon>Evosea</taxon>
        <taxon>Eumycetozoa</taxon>
        <taxon>Dictyostelia</taxon>
        <taxon>Acytosteliales</taxon>
        <taxon>Acytosteliaceae</taxon>
        <taxon>Heterostelium</taxon>
    </lineage>
</organism>
<dbReference type="InterPro" id="IPR018253">
    <property type="entry name" value="DnaJ_domain_CS"/>
</dbReference>
<dbReference type="PROSITE" id="PS00636">
    <property type="entry name" value="DNAJ_1"/>
    <property type="match status" value="1"/>
</dbReference>
<dbReference type="RefSeq" id="XP_020428181.1">
    <property type="nucleotide sequence ID" value="XM_020581394.1"/>
</dbReference>
<dbReference type="SMART" id="SM00028">
    <property type="entry name" value="TPR"/>
    <property type="match status" value="5"/>
</dbReference>
<evidence type="ECO:0000256" key="4">
    <source>
        <dbReference type="SAM" id="MobiDB-lite"/>
    </source>
</evidence>
<dbReference type="PROSITE" id="PS50076">
    <property type="entry name" value="DNAJ_2"/>
    <property type="match status" value="1"/>
</dbReference>
<feature type="repeat" description="TPR" evidence="3">
    <location>
        <begin position="335"/>
        <end position="368"/>
    </location>
</feature>
<evidence type="ECO:0000259" key="6">
    <source>
        <dbReference type="PROSITE" id="PS50076"/>
    </source>
</evidence>
<dbReference type="InterPro" id="IPR036869">
    <property type="entry name" value="J_dom_sf"/>
</dbReference>
<feature type="compositionally biased region" description="Basic and acidic residues" evidence="4">
    <location>
        <begin position="444"/>
        <end position="456"/>
    </location>
</feature>
<protein>
    <submittedName>
        <fullName evidence="7">DNAJ heat shock N-terminal domain-containing protein</fullName>
    </submittedName>
</protein>
<keyword evidence="2 3" id="KW-0802">TPR repeat</keyword>
<dbReference type="STRING" id="670386.D3BRL5"/>
<dbReference type="PROSITE" id="PS50005">
    <property type="entry name" value="TPR"/>
    <property type="match status" value="4"/>
</dbReference>
<dbReference type="FunCoup" id="D3BRL5">
    <property type="interactions" value="139"/>
</dbReference>
<dbReference type="EMBL" id="ADBJ01000050">
    <property type="protein sequence ID" value="EFA76047.1"/>
    <property type="molecule type" value="Genomic_DNA"/>
</dbReference>
<dbReference type="PRINTS" id="PR00625">
    <property type="entry name" value="JDOMAIN"/>
</dbReference>
<dbReference type="CDD" id="cd06257">
    <property type="entry name" value="DnaJ"/>
    <property type="match status" value="1"/>
</dbReference>
<feature type="repeat" description="TPR" evidence="3">
    <location>
        <begin position="218"/>
        <end position="251"/>
    </location>
</feature>
<evidence type="ECO:0000256" key="1">
    <source>
        <dbReference type="ARBA" id="ARBA00022737"/>
    </source>
</evidence>
<dbReference type="Pfam" id="PF13432">
    <property type="entry name" value="TPR_16"/>
    <property type="match status" value="1"/>
</dbReference>
<feature type="signal peptide" evidence="5">
    <location>
        <begin position="1"/>
        <end position="23"/>
    </location>
</feature>
<dbReference type="InterPro" id="IPR011990">
    <property type="entry name" value="TPR-like_helical_dom_sf"/>
</dbReference>
<feature type="repeat" description="TPR" evidence="3">
    <location>
        <begin position="104"/>
        <end position="137"/>
    </location>
</feature>
<feature type="region of interest" description="Disordered" evidence="4">
    <location>
        <begin position="443"/>
        <end position="504"/>
    </location>
</feature>
<gene>
    <name evidence="7" type="primary">dnajc3</name>
    <name evidence="7" type="ORF">PPL_10626</name>
</gene>
<keyword evidence="5" id="KW-0732">Signal</keyword>
<dbReference type="SUPFAM" id="SSF46565">
    <property type="entry name" value="Chaperone J-domain"/>
    <property type="match status" value="1"/>
</dbReference>
<evidence type="ECO:0000313" key="7">
    <source>
        <dbReference type="EMBL" id="EFA76047.1"/>
    </source>
</evidence>